<name>A0ACB9Q649_BAUVA</name>
<protein>
    <submittedName>
        <fullName evidence="1">Uncharacterized protein</fullName>
    </submittedName>
</protein>
<reference evidence="1 2" key="1">
    <citation type="journal article" date="2022" name="DNA Res.">
        <title>Chromosomal-level genome assembly of the orchid tree Bauhinia variegata (Leguminosae; Cercidoideae) supports the allotetraploid origin hypothesis of Bauhinia.</title>
        <authorList>
            <person name="Zhong Y."/>
            <person name="Chen Y."/>
            <person name="Zheng D."/>
            <person name="Pang J."/>
            <person name="Liu Y."/>
            <person name="Luo S."/>
            <person name="Meng S."/>
            <person name="Qian L."/>
            <person name="Wei D."/>
            <person name="Dai S."/>
            <person name="Zhou R."/>
        </authorList>
    </citation>
    <scope>NUCLEOTIDE SEQUENCE [LARGE SCALE GENOMIC DNA]</scope>
    <source>
        <strain evidence="1">BV-YZ2020</strain>
    </source>
</reference>
<keyword evidence="2" id="KW-1185">Reference proteome</keyword>
<comment type="caution">
    <text evidence="1">The sequence shown here is derived from an EMBL/GenBank/DDBJ whole genome shotgun (WGS) entry which is preliminary data.</text>
</comment>
<evidence type="ECO:0000313" key="1">
    <source>
        <dbReference type="EMBL" id="KAI4356287.1"/>
    </source>
</evidence>
<organism evidence="1 2">
    <name type="scientific">Bauhinia variegata</name>
    <name type="common">Purple orchid tree</name>
    <name type="synonym">Phanera variegata</name>
    <dbReference type="NCBI Taxonomy" id="167791"/>
    <lineage>
        <taxon>Eukaryota</taxon>
        <taxon>Viridiplantae</taxon>
        <taxon>Streptophyta</taxon>
        <taxon>Embryophyta</taxon>
        <taxon>Tracheophyta</taxon>
        <taxon>Spermatophyta</taxon>
        <taxon>Magnoliopsida</taxon>
        <taxon>eudicotyledons</taxon>
        <taxon>Gunneridae</taxon>
        <taxon>Pentapetalae</taxon>
        <taxon>rosids</taxon>
        <taxon>fabids</taxon>
        <taxon>Fabales</taxon>
        <taxon>Fabaceae</taxon>
        <taxon>Cercidoideae</taxon>
        <taxon>Cercideae</taxon>
        <taxon>Bauhiniinae</taxon>
        <taxon>Bauhinia</taxon>
    </lineage>
</organism>
<sequence>MGFFCNALDFLKHHTAVGRIAFGRTGDDHRDRNGEFYFERCSLAFQLIDGQGHFNFSGLMEFVREVNLSECGCSYAIVAIMGPQSSGKSTLLNNLFRTNFKEMNNSEGRHVILKLKHKSQTTQGIWLARSLDMEPLTLVMDIEGTDGAERGEDDTVFEKQSALFALAVADVVLINMWCHDIGRENASNKPLLRAVFQQILNSILIIKTPEDKLEEFLRRDLEKIWASIPKPSGNANILLSAFFKVQVEFLPNYECNRANFTSKVKTMKRKKFLGSTAPGGLVGDRKEPASGFPVLAQNIWKEIIQNKDLDLPAHKVMVATVRCEEICNEKYDSLKVNENWCALRREAQLGFIPRFGERVNLIVEAYVSEYDAETSYFDEAVANAKRKILVDKILMLVEPEYRTMLKHLRLQHLNKFMELLDRDLDEEKRFSRDADDLVLRCLLEFDKDCRGVRVERANWDALKEKATLQLDMKSHIVAKRDDRLTSKFRIFFEPKLKRELSDSVGFFLCEETDPNWSKIRERFKSVMKSTLDSIVDTMIEFGIDEESREEKIESIQNYAKEIVEAKAREESGRVKDHMLKTFVRLFKLDYDSSPNSDWNIQEIEAATRNALYAVWYLNPLNVLAGLAAIRLEDDEAHDNIHHILSSALIDSADQYTFNNQNRHLDSGEESTLLEDLDKTSWAEVPSSRTLITPAQCKQLWQEFVIRAKDAIEQAVKTFEVLAKFSRQPTENSTALLYLVFSALDLD</sequence>
<gene>
    <name evidence="1" type="ORF">L6164_000319</name>
</gene>
<dbReference type="Proteomes" id="UP000828941">
    <property type="component" value="Chromosome 1"/>
</dbReference>
<dbReference type="EMBL" id="CM039426">
    <property type="protein sequence ID" value="KAI4356287.1"/>
    <property type="molecule type" value="Genomic_DNA"/>
</dbReference>
<evidence type="ECO:0000313" key="2">
    <source>
        <dbReference type="Proteomes" id="UP000828941"/>
    </source>
</evidence>
<accession>A0ACB9Q649</accession>
<proteinExistence type="predicted"/>